<feature type="non-terminal residue" evidence="1">
    <location>
        <position position="1"/>
    </location>
</feature>
<evidence type="ECO:0000313" key="2">
    <source>
        <dbReference type="Proteomes" id="UP001331761"/>
    </source>
</evidence>
<keyword evidence="2" id="KW-1185">Reference proteome</keyword>
<dbReference type="Proteomes" id="UP001331761">
    <property type="component" value="Unassembled WGS sequence"/>
</dbReference>
<accession>A0AAN8IS65</accession>
<gene>
    <name evidence="1" type="ORF">GCK32_006296</name>
</gene>
<name>A0AAN8IS65_TRICO</name>
<protein>
    <submittedName>
        <fullName evidence="1">Uncharacterized protein</fullName>
    </submittedName>
</protein>
<dbReference type="AlphaFoldDB" id="A0AAN8IS65"/>
<organism evidence="1 2">
    <name type="scientific">Trichostrongylus colubriformis</name>
    <name type="common">Black scour worm</name>
    <dbReference type="NCBI Taxonomy" id="6319"/>
    <lineage>
        <taxon>Eukaryota</taxon>
        <taxon>Metazoa</taxon>
        <taxon>Ecdysozoa</taxon>
        <taxon>Nematoda</taxon>
        <taxon>Chromadorea</taxon>
        <taxon>Rhabditida</taxon>
        <taxon>Rhabditina</taxon>
        <taxon>Rhabditomorpha</taxon>
        <taxon>Strongyloidea</taxon>
        <taxon>Trichostrongylidae</taxon>
        <taxon>Trichostrongylus</taxon>
    </lineage>
</organism>
<evidence type="ECO:0000313" key="1">
    <source>
        <dbReference type="EMBL" id="KAK5979622.1"/>
    </source>
</evidence>
<dbReference type="EMBL" id="WIXE01008170">
    <property type="protein sequence ID" value="KAK5979622.1"/>
    <property type="molecule type" value="Genomic_DNA"/>
</dbReference>
<reference evidence="1 2" key="1">
    <citation type="submission" date="2019-10" db="EMBL/GenBank/DDBJ databases">
        <title>Assembly and Annotation for the nematode Trichostrongylus colubriformis.</title>
        <authorList>
            <person name="Martin J."/>
        </authorList>
    </citation>
    <scope>NUCLEOTIDE SEQUENCE [LARGE SCALE GENOMIC DNA]</scope>
    <source>
        <strain evidence="1">G859</strain>
        <tissue evidence="1">Whole worm</tissue>
    </source>
</reference>
<comment type="caution">
    <text evidence="1">The sequence shown here is derived from an EMBL/GenBank/DDBJ whole genome shotgun (WGS) entry which is preliminary data.</text>
</comment>
<proteinExistence type="predicted"/>
<sequence>EKVKICSKTSKRVWSPVRILRRKTPSNHGTQVINTK</sequence>